<protein>
    <submittedName>
        <fullName evidence="1">Uncharacterized protein</fullName>
    </submittedName>
</protein>
<proteinExistence type="predicted"/>
<organism evidence="1 2">
    <name type="scientific">Furfurilactobacillus siliginis</name>
    <dbReference type="NCBI Taxonomy" id="348151"/>
    <lineage>
        <taxon>Bacteria</taxon>
        <taxon>Bacillati</taxon>
        <taxon>Bacillota</taxon>
        <taxon>Bacilli</taxon>
        <taxon>Lactobacillales</taxon>
        <taxon>Lactobacillaceae</taxon>
        <taxon>Furfurilactobacillus</taxon>
    </lineage>
</organism>
<accession>A0A510VNH1</accession>
<comment type="caution">
    <text evidence="1">The sequence shown here is derived from an EMBL/GenBank/DDBJ whole genome shotgun (WGS) entry which is preliminary data.</text>
</comment>
<evidence type="ECO:0000313" key="1">
    <source>
        <dbReference type="EMBL" id="GEK28469.1"/>
    </source>
</evidence>
<name>A0A510VNH1_9LACO</name>
<sequence>MSFTRKFEFNGTFEPCFCHVCFSFGFCSSSKRGATTYIISNETKGESVKIKECNSARLELEQLQAGGKGKALYGRQAMHRVLG</sequence>
<gene>
    <name evidence="1" type="ORF">LSI01_07800</name>
</gene>
<reference evidence="1 2" key="1">
    <citation type="submission" date="2019-07" db="EMBL/GenBank/DDBJ databases">
        <title>Whole genome shotgun sequence of Lactobacillus siliginis NBRC 101315.</title>
        <authorList>
            <person name="Hosoyama A."/>
            <person name="Uohara A."/>
            <person name="Ohji S."/>
            <person name="Ichikawa N."/>
        </authorList>
    </citation>
    <scope>NUCLEOTIDE SEQUENCE [LARGE SCALE GENOMIC DNA]</scope>
    <source>
        <strain evidence="1 2">NBRC 101315</strain>
    </source>
</reference>
<evidence type="ECO:0000313" key="2">
    <source>
        <dbReference type="Proteomes" id="UP000321429"/>
    </source>
</evidence>
<dbReference type="AlphaFoldDB" id="A0A510VNH1"/>
<dbReference type="EMBL" id="BJUD01000010">
    <property type="protein sequence ID" value="GEK28469.1"/>
    <property type="molecule type" value="Genomic_DNA"/>
</dbReference>
<dbReference type="Proteomes" id="UP000321429">
    <property type="component" value="Unassembled WGS sequence"/>
</dbReference>